<name>A0A7S8C9U2_9BACI</name>
<dbReference type="KEGG" id="mcui:G8O30_03120"/>
<evidence type="ECO:0000313" key="1">
    <source>
        <dbReference type="EMBL" id="QPC46017.1"/>
    </source>
</evidence>
<dbReference type="RefSeq" id="WP_239673539.1">
    <property type="nucleotide sequence ID" value="NZ_CP049742.1"/>
</dbReference>
<accession>A0A7S8C9U2</accession>
<dbReference type="InterPro" id="IPR010461">
    <property type="entry name" value="ComK"/>
</dbReference>
<dbReference type="AlphaFoldDB" id="A0A7S8C9U2"/>
<dbReference type="GO" id="GO:0030420">
    <property type="term" value="P:establishment of competence for transformation"/>
    <property type="evidence" value="ECO:0007669"/>
    <property type="project" value="InterPro"/>
</dbReference>
<evidence type="ECO:0000313" key="2">
    <source>
        <dbReference type="Proteomes" id="UP000593626"/>
    </source>
</evidence>
<reference evidence="1 2" key="1">
    <citation type="submission" date="2019-07" db="EMBL/GenBank/DDBJ databases">
        <title>Genome sequence of 2 isolates from Red Sea Mangroves.</title>
        <authorList>
            <person name="Sefrji F."/>
            <person name="Michoud G."/>
            <person name="Merlino G."/>
            <person name="Daffonchio D."/>
        </authorList>
    </citation>
    <scope>NUCLEOTIDE SEQUENCE [LARGE SCALE GENOMIC DNA]</scope>
    <source>
        <strain evidence="1 2">R1DC41</strain>
    </source>
</reference>
<keyword evidence="2" id="KW-1185">Reference proteome</keyword>
<proteinExistence type="predicted"/>
<dbReference type="EMBL" id="CP049742">
    <property type="protein sequence ID" value="QPC46017.1"/>
    <property type="molecule type" value="Genomic_DNA"/>
</dbReference>
<gene>
    <name evidence="1" type="ORF">G8O30_03120</name>
</gene>
<dbReference type="Proteomes" id="UP000593626">
    <property type="component" value="Chromosome"/>
</dbReference>
<dbReference type="Pfam" id="PF06338">
    <property type="entry name" value="ComK"/>
    <property type="match status" value="1"/>
</dbReference>
<sequence length="176" mass="20275">MSHMKTDRKHISGDVMLLRPLEYGHRIFTEVISAQGSFLNPMKPIDVIKFSCEYYGSSLDGRIHGTKNMIQVTKKCPIMISPESDIFMFPTKSPFHPQCIWVAVNHVTHYQSTPTGETSVTFTDKKVIQLPISYASFEQQMRKTAMLQISYLNRQEKSKKQQSFLITKNSRSPFHL</sequence>
<protein>
    <submittedName>
        <fullName evidence="1">Transcriptional regulator</fullName>
    </submittedName>
</protein>
<organism evidence="1 2">
    <name type="scientific">Mangrovibacillus cuniculi</name>
    <dbReference type="NCBI Taxonomy" id="2593652"/>
    <lineage>
        <taxon>Bacteria</taxon>
        <taxon>Bacillati</taxon>
        <taxon>Bacillota</taxon>
        <taxon>Bacilli</taxon>
        <taxon>Bacillales</taxon>
        <taxon>Bacillaceae</taxon>
        <taxon>Mangrovibacillus</taxon>
    </lineage>
</organism>